<dbReference type="InterPro" id="IPR041489">
    <property type="entry name" value="PDZ_6"/>
</dbReference>
<reference evidence="2 3" key="1">
    <citation type="submission" date="2018-07" db="EMBL/GenBank/DDBJ databases">
        <title>Genome sequencing of Runella.</title>
        <authorList>
            <person name="Baek M.-G."/>
            <person name="Yi H."/>
        </authorList>
    </citation>
    <scope>NUCLEOTIDE SEQUENCE [LARGE SCALE GENOMIC DNA]</scope>
    <source>
        <strain evidence="2 3">HYN0085</strain>
    </source>
</reference>
<feature type="domain" description="PDZ" evidence="1">
    <location>
        <begin position="334"/>
        <end position="404"/>
    </location>
</feature>
<gene>
    <name evidence="2" type="ORF">DR864_25905</name>
</gene>
<dbReference type="PROSITE" id="PS50106">
    <property type="entry name" value="PDZ"/>
    <property type="match status" value="1"/>
</dbReference>
<proteinExistence type="predicted"/>
<keyword evidence="3" id="KW-1185">Reference proteome</keyword>
<dbReference type="InterPro" id="IPR001969">
    <property type="entry name" value="Aspartic_peptidase_AS"/>
</dbReference>
<dbReference type="GO" id="GO:0006508">
    <property type="term" value="P:proteolysis"/>
    <property type="evidence" value="ECO:0007669"/>
    <property type="project" value="InterPro"/>
</dbReference>
<protein>
    <submittedName>
        <fullName evidence="2">Signal protein PDZ</fullName>
    </submittedName>
</protein>
<dbReference type="SUPFAM" id="SSF50156">
    <property type="entry name" value="PDZ domain-like"/>
    <property type="match status" value="1"/>
</dbReference>
<dbReference type="KEGG" id="run:DR864_25905"/>
<name>A0A344TQK8_9BACT</name>
<dbReference type="Gene3D" id="2.40.70.10">
    <property type="entry name" value="Acid Proteases"/>
    <property type="match status" value="2"/>
</dbReference>
<evidence type="ECO:0000313" key="3">
    <source>
        <dbReference type="Proteomes" id="UP000251993"/>
    </source>
</evidence>
<dbReference type="Gene3D" id="2.30.42.10">
    <property type="match status" value="1"/>
</dbReference>
<dbReference type="GO" id="GO:0004190">
    <property type="term" value="F:aspartic-type endopeptidase activity"/>
    <property type="evidence" value="ECO:0007669"/>
    <property type="project" value="InterPro"/>
</dbReference>
<dbReference type="AlphaFoldDB" id="A0A344TQK8"/>
<dbReference type="SMART" id="SM00228">
    <property type="entry name" value="PDZ"/>
    <property type="match status" value="1"/>
</dbReference>
<dbReference type="Proteomes" id="UP000251993">
    <property type="component" value="Chromosome"/>
</dbReference>
<dbReference type="EMBL" id="CP030850">
    <property type="protein sequence ID" value="AXE20929.1"/>
    <property type="molecule type" value="Genomic_DNA"/>
</dbReference>
<dbReference type="Pfam" id="PF17820">
    <property type="entry name" value="PDZ_6"/>
    <property type="match status" value="1"/>
</dbReference>
<dbReference type="Pfam" id="PF13650">
    <property type="entry name" value="Asp_protease_2"/>
    <property type="match status" value="2"/>
</dbReference>
<dbReference type="PROSITE" id="PS00141">
    <property type="entry name" value="ASP_PROTEASE"/>
    <property type="match status" value="1"/>
</dbReference>
<sequence>MARRHLHLALFFFLPFFIFAQKSTKKEDKFGYFLTGNAKFTRIPFELHANLIVVPLKINNSDTLHFILDTGVSSLIITKPDAIKNQKLRFTRRVQLTGAGEGESLNASVAIGNVIEMGKMRATYQNIVVLEEDVLQLSEYVGIPIDGIFGYEVFNNFVVTIDFTNRELVLMNPESYKYRRRHGDRYPIIIEDTKPYADVIALVGNGTELPIRVVIDTGAGHALLIDKSYDNKIQLPEKVLRAQLGRGLNGVINGSLGRIDKVRFGKYELDNVLASFPDSLAFGVKFAARNERQGNIGCELLRRFRVTFNYADRYMVLKPVKRRLKETFEHDMSGMELRAKGTDLRKFYIDKVIEGSPAWEAGLQEGDEVLFINNKSSDELVISEVYKLLQKGEGKEISLLVRRKGAIQFARFQLKRMI</sequence>
<dbReference type="InterPro" id="IPR036034">
    <property type="entry name" value="PDZ_sf"/>
</dbReference>
<evidence type="ECO:0000313" key="2">
    <source>
        <dbReference type="EMBL" id="AXE20929.1"/>
    </source>
</evidence>
<dbReference type="RefSeq" id="WP_114069690.1">
    <property type="nucleotide sequence ID" value="NZ_CP030850.1"/>
</dbReference>
<accession>A0A344TQK8</accession>
<organism evidence="2 3">
    <name type="scientific">Runella rosea</name>
    <dbReference type="NCBI Taxonomy" id="2259595"/>
    <lineage>
        <taxon>Bacteria</taxon>
        <taxon>Pseudomonadati</taxon>
        <taxon>Bacteroidota</taxon>
        <taxon>Cytophagia</taxon>
        <taxon>Cytophagales</taxon>
        <taxon>Spirosomataceae</taxon>
        <taxon>Runella</taxon>
    </lineage>
</organism>
<evidence type="ECO:0000259" key="1">
    <source>
        <dbReference type="PROSITE" id="PS50106"/>
    </source>
</evidence>
<dbReference type="OrthoDB" id="3521766at2"/>
<dbReference type="InterPro" id="IPR021109">
    <property type="entry name" value="Peptidase_aspartic_dom_sf"/>
</dbReference>
<dbReference type="InterPro" id="IPR001478">
    <property type="entry name" value="PDZ"/>
</dbReference>